<reference evidence="1" key="1">
    <citation type="submission" date="2020-04" db="EMBL/GenBank/DDBJ databases">
        <authorList>
            <person name="Zhang T."/>
        </authorList>
    </citation>
    <scope>NUCLEOTIDE SEQUENCE</scope>
    <source>
        <strain evidence="1">HKST-UBA11</strain>
    </source>
</reference>
<sequence>MSTELEPQIESRIEKIRRLSQEYHSKATELHDSARSQLPEEVKTTISPARLMTEGIGKIIVGTGIDVAGGLLTASGTIGLSELLPMEDYLVDTAVARLNEAISHREIRKSSYALSHLFNWVPILGDFVNPTAIDGAKDIWQASKAFYLAMKNNGPQTED</sequence>
<reference evidence="1" key="2">
    <citation type="journal article" date="2021" name="Microbiome">
        <title>Successional dynamics and alternative stable states in a saline activated sludge microbial community over 9 years.</title>
        <authorList>
            <person name="Wang Y."/>
            <person name="Ye J."/>
            <person name="Ju F."/>
            <person name="Liu L."/>
            <person name="Boyd J.A."/>
            <person name="Deng Y."/>
            <person name="Parks D.H."/>
            <person name="Jiang X."/>
            <person name="Yin X."/>
            <person name="Woodcroft B.J."/>
            <person name="Tyson G.W."/>
            <person name="Hugenholtz P."/>
            <person name="Polz M.F."/>
            <person name="Zhang T."/>
        </authorList>
    </citation>
    <scope>NUCLEOTIDE SEQUENCE</scope>
    <source>
        <strain evidence="1">HKST-UBA11</strain>
    </source>
</reference>
<dbReference type="EMBL" id="JAGQLH010000141">
    <property type="protein sequence ID" value="MCA9386359.1"/>
    <property type="molecule type" value="Genomic_DNA"/>
</dbReference>
<protein>
    <submittedName>
        <fullName evidence="1">Uncharacterized protein</fullName>
    </submittedName>
</protein>
<proteinExistence type="predicted"/>
<dbReference type="AlphaFoldDB" id="A0A955L951"/>
<evidence type="ECO:0000313" key="1">
    <source>
        <dbReference type="EMBL" id="MCA9386359.1"/>
    </source>
</evidence>
<comment type="caution">
    <text evidence="1">The sequence shown here is derived from an EMBL/GenBank/DDBJ whole genome shotgun (WGS) entry which is preliminary data.</text>
</comment>
<dbReference type="Proteomes" id="UP000754563">
    <property type="component" value="Unassembled WGS sequence"/>
</dbReference>
<name>A0A955L951_9BACT</name>
<gene>
    <name evidence="1" type="ORF">KC717_06975</name>
</gene>
<evidence type="ECO:0000313" key="2">
    <source>
        <dbReference type="Proteomes" id="UP000754563"/>
    </source>
</evidence>
<accession>A0A955L951</accession>
<organism evidence="1 2">
    <name type="scientific">Candidatus Dojkabacteria bacterium</name>
    <dbReference type="NCBI Taxonomy" id="2099670"/>
    <lineage>
        <taxon>Bacteria</taxon>
        <taxon>Candidatus Dojkabacteria</taxon>
    </lineage>
</organism>